<dbReference type="InterPro" id="IPR053151">
    <property type="entry name" value="RNase_H-like"/>
</dbReference>
<dbReference type="AlphaFoldDB" id="A0AAV5FPN6"/>
<organism evidence="2 3">
    <name type="scientific">Eleusine coracana subsp. coracana</name>
    <dbReference type="NCBI Taxonomy" id="191504"/>
    <lineage>
        <taxon>Eukaryota</taxon>
        <taxon>Viridiplantae</taxon>
        <taxon>Streptophyta</taxon>
        <taxon>Embryophyta</taxon>
        <taxon>Tracheophyta</taxon>
        <taxon>Spermatophyta</taxon>
        <taxon>Magnoliopsida</taxon>
        <taxon>Liliopsida</taxon>
        <taxon>Poales</taxon>
        <taxon>Poaceae</taxon>
        <taxon>PACMAD clade</taxon>
        <taxon>Chloridoideae</taxon>
        <taxon>Cynodonteae</taxon>
        <taxon>Eleusininae</taxon>
        <taxon>Eleusine</taxon>
    </lineage>
</organism>
<keyword evidence="3" id="KW-1185">Reference proteome</keyword>
<dbReference type="PANTHER" id="PTHR47723">
    <property type="entry name" value="OS05G0353850 PROTEIN"/>
    <property type="match status" value="1"/>
</dbReference>
<dbReference type="InterPro" id="IPR044730">
    <property type="entry name" value="RNase_H-like_dom_plant"/>
</dbReference>
<dbReference type="PANTHER" id="PTHR47723:SF24">
    <property type="entry name" value="RNASE H TYPE-1 DOMAIN-CONTAINING PROTEIN"/>
    <property type="match status" value="1"/>
</dbReference>
<dbReference type="GO" id="GO:0004523">
    <property type="term" value="F:RNA-DNA hybrid ribonuclease activity"/>
    <property type="evidence" value="ECO:0007669"/>
    <property type="project" value="InterPro"/>
</dbReference>
<dbReference type="Gene3D" id="3.30.420.10">
    <property type="entry name" value="Ribonuclease H-like superfamily/Ribonuclease H"/>
    <property type="match status" value="1"/>
</dbReference>
<dbReference type="SUPFAM" id="SSF53098">
    <property type="entry name" value="Ribonuclease H-like"/>
    <property type="match status" value="1"/>
</dbReference>
<evidence type="ECO:0000313" key="3">
    <source>
        <dbReference type="Proteomes" id="UP001054889"/>
    </source>
</evidence>
<dbReference type="GO" id="GO:0003676">
    <property type="term" value="F:nucleic acid binding"/>
    <property type="evidence" value="ECO:0007669"/>
    <property type="project" value="InterPro"/>
</dbReference>
<evidence type="ECO:0000313" key="2">
    <source>
        <dbReference type="EMBL" id="GJN36713.1"/>
    </source>
</evidence>
<sequence>MKVCKAGQEALAALLKRISAVNAEKDQNVVFSPLSIHVALVLIPGGVGVVARDDKGRVILTSWRVIFNANSPAEVEWLACHEGVNLAAEWVRDRVIVETDSSLVASMLREHSFAKSKFCFIGQDIEARTGDLPEVCFQAVRRGCNRAAHELAQLAKQTAHTAVWRSGVPQCIKHLVTQDCNFDG</sequence>
<reference evidence="2" key="2">
    <citation type="submission" date="2021-12" db="EMBL/GenBank/DDBJ databases">
        <title>Resequencing data analysis of finger millet.</title>
        <authorList>
            <person name="Hatakeyama M."/>
            <person name="Aluri S."/>
            <person name="Balachadran M.T."/>
            <person name="Sivarajan S.R."/>
            <person name="Poveda L."/>
            <person name="Shimizu-Inatsugi R."/>
            <person name="Schlapbach R."/>
            <person name="Sreeman S.M."/>
            <person name="Shimizu K.K."/>
        </authorList>
    </citation>
    <scope>NUCLEOTIDE SEQUENCE</scope>
</reference>
<evidence type="ECO:0000259" key="1">
    <source>
        <dbReference type="Pfam" id="PF13456"/>
    </source>
</evidence>
<accession>A0AAV5FPN6</accession>
<dbReference type="Gene3D" id="1.10.287.580">
    <property type="entry name" value="Helix hairpin bin"/>
    <property type="match status" value="1"/>
</dbReference>
<dbReference type="EMBL" id="BQKI01000090">
    <property type="protein sequence ID" value="GJN36713.1"/>
    <property type="molecule type" value="Genomic_DNA"/>
</dbReference>
<dbReference type="Pfam" id="PF13456">
    <property type="entry name" value="RVT_3"/>
    <property type="match status" value="1"/>
</dbReference>
<gene>
    <name evidence="2" type="primary">gb25602</name>
    <name evidence="2" type="ORF">PR202_gb25602</name>
</gene>
<dbReference type="CDD" id="cd06222">
    <property type="entry name" value="RNase_H_like"/>
    <property type="match status" value="1"/>
</dbReference>
<dbReference type="Proteomes" id="UP001054889">
    <property type="component" value="Unassembled WGS sequence"/>
</dbReference>
<name>A0AAV5FPN6_ELECO</name>
<dbReference type="InterPro" id="IPR036397">
    <property type="entry name" value="RNaseH_sf"/>
</dbReference>
<feature type="domain" description="RNase H type-1" evidence="1">
    <location>
        <begin position="45"/>
        <end position="154"/>
    </location>
</feature>
<protein>
    <recommendedName>
        <fullName evidence="1">RNase H type-1 domain-containing protein</fullName>
    </recommendedName>
</protein>
<proteinExistence type="predicted"/>
<comment type="caution">
    <text evidence="2">The sequence shown here is derived from an EMBL/GenBank/DDBJ whole genome shotgun (WGS) entry which is preliminary data.</text>
</comment>
<reference evidence="2" key="1">
    <citation type="journal article" date="2018" name="DNA Res.">
        <title>Multiple hybrid de novo genome assembly of finger millet, an orphan allotetraploid crop.</title>
        <authorList>
            <person name="Hatakeyama M."/>
            <person name="Aluri S."/>
            <person name="Balachadran M.T."/>
            <person name="Sivarajan S.R."/>
            <person name="Patrignani A."/>
            <person name="Gruter S."/>
            <person name="Poveda L."/>
            <person name="Shimizu-Inatsugi R."/>
            <person name="Baeten J."/>
            <person name="Francoijs K.J."/>
            <person name="Nataraja K.N."/>
            <person name="Reddy Y.A.N."/>
            <person name="Phadnis S."/>
            <person name="Ravikumar R.L."/>
            <person name="Schlapbach R."/>
            <person name="Sreeman S.M."/>
            <person name="Shimizu K.K."/>
        </authorList>
    </citation>
    <scope>NUCLEOTIDE SEQUENCE</scope>
</reference>
<dbReference type="InterPro" id="IPR002156">
    <property type="entry name" value="RNaseH_domain"/>
</dbReference>
<dbReference type="InterPro" id="IPR012337">
    <property type="entry name" value="RNaseH-like_sf"/>
</dbReference>